<gene>
    <name evidence="2" type="ORF">V5O48_017160</name>
</gene>
<feature type="compositionally biased region" description="Basic and acidic residues" evidence="1">
    <location>
        <begin position="51"/>
        <end position="75"/>
    </location>
</feature>
<evidence type="ECO:0000313" key="3">
    <source>
        <dbReference type="Proteomes" id="UP001465976"/>
    </source>
</evidence>
<proteinExistence type="predicted"/>
<keyword evidence="3" id="KW-1185">Reference proteome</keyword>
<feature type="compositionally biased region" description="Acidic residues" evidence="1">
    <location>
        <begin position="77"/>
        <end position="86"/>
    </location>
</feature>
<evidence type="ECO:0000256" key="1">
    <source>
        <dbReference type="SAM" id="MobiDB-lite"/>
    </source>
</evidence>
<protein>
    <submittedName>
        <fullName evidence="2">Uncharacterized protein</fullName>
    </submittedName>
</protein>
<feature type="compositionally biased region" description="Polar residues" evidence="1">
    <location>
        <begin position="129"/>
        <end position="142"/>
    </location>
</feature>
<dbReference type="EMBL" id="JBAHYK010002533">
    <property type="protein sequence ID" value="KAL0564875.1"/>
    <property type="molecule type" value="Genomic_DNA"/>
</dbReference>
<name>A0ABR3EPR7_9AGAR</name>
<reference evidence="2 3" key="1">
    <citation type="submission" date="2024-02" db="EMBL/GenBank/DDBJ databases">
        <title>A draft genome for the cacao thread blight pathogen Marasmius crinis-equi.</title>
        <authorList>
            <person name="Cohen S.P."/>
            <person name="Baruah I.K."/>
            <person name="Amoako-Attah I."/>
            <person name="Bukari Y."/>
            <person name="Meinhardt L.W."/>
            <person name="Bailey B.A."/>
        </authorList>
    </citation>
    <scope>NUCLEOTIDE SEQUENCE [LARGE SCALE GENOMIC DNA]</scope>
    <source>
        <strain evidence="2 3">GH-76</strain>
    </source>
</reference>
<evidence type="ECO:0000313" key="2">
    <source>
        <dbReference type="EMBL" id="KAL0564875.1"/>
    </source>
</evidence>
<dbReference type="Proteomes" id="UP001465976">
    <property type="component" value="Unassembled WGS sequence"/>
</dbReference>
<sequence length="305" mass="33428">MEAEAAETARSDAQKRLAEYEEAHQPYTPTAKTSAASKKTPCLGDSSETPVTKKETATGDKKRTERMEELKKQLEELQNEGSEDEIQLINSETEEHGAKDDIERPVEPGSEVDGGLKGKQQRKRKQKTATDSESNVTPSTLPQKRPGGPGVTKSDPKKTKKPKANTRTPLTGLKKDKTKKKTQNVEVSNDSMLQEGQSCGFDDNKEADAAEQRSILDAKIKVPVKIQNKPLQLLVGKAARKPGEPKFTAKHLPDFMQENNGYRAVLSPLSKEAVGHVHSWVALKPSMVQSIVDRGWGPGRVVVAT</sequence>
<comment type="caution">
    <text evidence="2">The sequence shown here is derived from an EMBL/GenBank/DDBJ whole genome shotgun (WGS) entry which is preliminary data.</text>
</comment>
<organism evidence="2 3">
    <name type="scientific">Marasmius crinis-equi</name>
    <dbReference type="NCBI Taxonomy" id="585013"/>
    <lineage>
        <taxon>Eukaryota</taxon>
        <taxon>Fungi</taxon>
        <taxon>Dikarya</taxon>
        <taxon>Basidiomycota</taxon>
        <taxon>Agaricomycotina</taxon>
        <taxon>Agaricomycetes</taxon>
        <taxon>Agaricomycetidae</taxon>
        <taxon>Agaricales</taxon>
        <taxon>Marasmiineae</taxon>
        <taxon>Marasmiaceae</taxon>
        <taxon>Marasmius</taxon>
    </lineage>
</organism>
<feature type="non-terminal residue" evidence="2">
    <location>
        <position position="305"/>
    </location>
</feature>
<feature type="region of interest" description="Disordered" evidence="1">
    <location>
        <begin position="1"/>
        <end position="186"/>
    </location>
</feature>
<feature type="compositionally biased region" description="Basic and acidic residues" evidence="1">
    <location>
        <begin position="7"/>
        <end position="24"/>
    </location>
</feature>
<accession>A0ABR3EPR7</accession>
<feature type="compositionally biased region" description="Basic and acidic residues" evidence="1">
    <location>
        <begin position="93"/>
        <end position="106"/>
    </location>
</feature>
<feature type="compositionally biased region" description="Polar residues" evidence="1">
    <location>
        <begin position="27"/>
        <end position="37"/>
    </location>
</feature>